<evidence type="ECO:0000256" key="12">
    <source>
        <dbReference type="ARBA" id="ARBA00023136"/>
    </source>
</evidence>
<keyword evidence="6 20" id="KW-0808">Transferase</keyword>
<keyword evidence="7 18" id="KW-0812">Transmembrane</keyword>
<evidence type="ECO:0000256" key="18">
    <source>
        <dbReference type="SAM" id="Phobius"/>
    </source>
</evidence>
<protein>
    <recommendedName>
        <fullName evidence="16">Beta-monoglucosyldiacylglycerol synthase</fullName>
        <ecNumber evidence="15">2.4.1.336</ecNumber>
    </recommendedName>
    <alternativeName>
        <fullName evidence="17">UDP-glucose:1,2-diacylglycerol 3-beta-D-glucosyltransferase</fullName>
    </alternativeName>
</protein>
<evidence type="ECO:0000256" key="17">
    <source>
        <dbReference type="ARBA" id="ARBA00078564"/>
    </source>
</evidence>
<evidence type="ECO:0000256" key="9">
    <source>
        <dbReference type="ARBA" id="ARBA00022842"/>
    </source>
</evidence>
<evidence type="ECO:0000256" key="10">
    <source>
        <dbReference type="ARBA" id="ARBA00022989"/>
    </source>
</evidence>
<evidence type="ECO:0000256" key="4">
    <source>
        <dbReference type="ARBA" id="ARBA00022516"/>
    </source>
</evidence>
<evidence type="ECO:0000313" key="20">
    <source>
        <dbReference type="EMBL" id="HGW94664.1"/>
    </source>
</evidence>
<dbReference type="InterPro" id="IPR001173">
    <property type="entry name" value="Glyco_trans_2-like"/>
</dbReference>
<comment type="caution">
    <text evidence="20">The sequence shown here is derived from an EMBL/GenBank/DDBJ whole genome shotgun (WGS) entry which is preliminary data.</text>
</comment>
<feature type="transmembrane region" description="Helical" evidence="18">
    <location>
        <begin position="389"/>
        <end position="409"/>
    </location>
</feature>
<dbReference type="EC" id="2.4.1.336" evidence="15"/>
<keyword evidence="11" id="KW-0443">Lipid metabolism</keyword>
<proteinExistence type="inferred from homology"/>
<keyword evidence="12 18" id="KW-0472">Membrane</keyword>
<dbReference type="InterPro" id="IPR050321">
    <property type="entry name" value="Glycosyltr_2/OpgH_subfam"/>
</dbReference>
<keyword evidence="8" id="KW-0319">Glycerol metabolism</keyword>
<dbReference type="InterPro" id="IPR029044">
    <property type="entry name" value="Nucleotide-diphossugar_trans"/>
</dbReference>
<dbReference type="GO" id="GO:0016758">
    <property type="term" value="F:hexosyltransferase activity"/>
    <property type="evidence" value="ECO:0007669"/>
    <property type="project" value="TreeGrafter"/>
</dbReference>
<dbReference type="Pfam" id="PF00535">
    <property type="entry name" value="Glycos_transf_2"/>
    <property type="match status" value="1"/>
</dbReference>
<dbReference type="EMBL" id="DSRD01000646">
    <property type="protein sequence ID" value="HGW94664.1"/>
    <property type="molecule type" value="Genomic_DNA"/>
</dbReference>
<organism evidence="20">
    <name type="scientific">Oscillatoriales cyanobacterium SpSt-402</name>
    <dbReference type="NCBI Taxonomy" id="2282168"/>
    <lineage>
        <taxon>Bacteria</taxon>
        <taxon>Bacillati</taxon>
        <taxon>Cyanobacteriota</taxon>
        <taxon>Cyanophyceae</taxon>
        <taxon>Oscillatoriophycideae</taxon>
        <taxon>Oscillatoriales</taxon>
    </lineage>
</organism>
<evidence type="ECO:0000256" key="15">
    <source>
        <dbReference type="ARBA" id="ARBA00066964"/>
    </source>
</evidence>
<keyword evidence="9" id="KW-0460">Magnesium</keyword>
<evidence type="ECO:0000256" key="14">
    <source>
        <dbReference type="ARBA" id="ARBA00053004"/>
    </source>
</evidence>
<evidence type="ECO:0000256" key="13">
    <source>
        <dbReference type="ARBA" id="ARBA00023277"/>
    </source>
</evidence>
<comment type="similarity">
    <text evidence="3">Belongs to the glycosyltransferase 2 family.</text>
</comment>
<dbReference type="PANTHER" id="PTHR43867">
    <property type="entry name" value="CELLULOSE SYNTHASE CATALYTIC SUBUNIT A [UDP-FORMING]"/>
    <property type="match status" value="1"/>
</dbReference>
<keyword evidence="10 18" id="KW-1133">Transmembrane helix</keyword>
<accession>A0A832H2Z5</accession>
<comment type="subcellular location">
    <subcellularLocation>
        <location evidence="2">Membrane</location>
        <topology evidence="2">Multi-pass membrane protein</topology>
    </subcellularLocation>
</comment>
<name>A0A832H2Z5_9CYAN</name>
<evidence type="ECO:0000256" key="2">
    <source>
        <dbReference type="ARBA" id="ARBA00004141"/>
    </source>
</evidence>
<evidence type="ECO:0000256" key="16">
    <source>
        <dbReference type="ARBA" id="ARBA00068721"/>
    </source>
</evidence>
<evidence type="ECO:0000256" key="1">
    <source>
        <dbReference type="ARBA" id="ARBA00001946"/>
    </source>
</evidence>
<evidence type="ECO:0000256" key="8">
    <source>
        <dbReference type="ARBA" id="ARBA00022798"/>
    </source>
</evidence>
<dbReference type="GO" id="GO:0005886">
    <property type="term" value="C:plasma membrane"/>
    <property type="evidence" value="ECO:0007669"/>
    <property type="project" value="TreeGrafter"/>
</dbReference>
<keyword evidence="4" id="KW-0444">Lipid biosynthesis</keyword>
<sequence length="486" mass="55032">MQESSWHENDSFSELQPISALLADFSSVPESDEEPEPDQYSTGNRRRRAAVALVAIWSGTFALHFFAWGYWFVLGLTTLMGVHVVRVLFARSLPLPKPLDNSSLEDLPFVSIMVAAKNEEAVIKRLVQTLCHLDYPSNRYELWVIDDSSTDRTPTVLAQLCQQYEQLRVFHRPIGAGGGKSGALNQVLPLTKGEIIAVFDADAQVTPDLLQRVLPMFERPEVGAVQVRKQIANVSRNLWIQGQVAEMALDAFWQQQRIAMGGIGELRGNGQFVRRAALDQCGGWNEATITDDLDLTVRLHLNDWDIDSTTYPAVQEEGVTRAIALWHQRNRWGEGGYQRYLDYWQPLLQNRLGARKTMDMFVFWVLQYVLPSATIPDTLIAALRHQPMLYTPLAGLSVTMSLIGMTLGLRRIRRAESAIAIPAVLKVDQRKFPLLLLLRAIYGTFYMLHWLPVIASTTARMSIRPKRLKWVKTVHFGADHEQKTKV</sequence>
<reference evidence="20" key="1">
    <citation type="journal article" date="2020" name="mSystems">
        <title>Genome- and Community-Level Interaction Insights into Carbon Utilization and Element Cycling Functions of Hydrothermarchaeota in Hydrothermal Sediment.</title>
        <authorList>
            <person name="Zhou Z."/>
            <person name="Liu Y."/>
            <person name="Xu W."/>
            <person name="Pan J."/>
            <person name="Luo Z.H."/>
            <person name="Li M."/>
        </authorList>
    </citation>
    <scope>NUCLEOTIDE SEQUENCE [LARGE SCALE GENOMIC DNA]</scope>
    <source>
        <strain evidence="20">SpSt-402</strain>
    </source>
</reference>
<keyword evidence="13" id="KW-0119">Carbohydrate metabolism</keyword>
<gene>
    <name evidence="20" type="ORF">ENR47_10340</name>
</gene>
<comment type="cofactor">
    <cofactor evidence="1">
        <name>Mg(2+)</name>
        <dbReference type="ChEBI" id="CHEBI:18420"/>
    </cofactor>
</comment>
<evidence type="ECO:0000256" key="5">
    <source>
        <dbReference type="ARBA" id="ARBA00022676"/>
    </source>
</evidence>
<dbReference type="Gene3D" id="3.90.550.10">
    <property type="entry name" value="Spore Coat Polysaccharide Biosynthesis Protein SpsA, Chain A"/>
    <property type="match status" value="1"/>
</dbReference>
<feature type="transmembrane region" description="Helical" evidence="18">
    <location>
        <begin position="434"/>
        <end position="455"/>
    </location>
</feature>
<feature type="transmembrane region" description="Helical" evidence="18">
    <location>
        <begin position="361"/>
        <end position="383"/>
    </location>
</feature>
<dbReference type="PANTHER" id="PTHR43867:SF2">
    <property type="entry name" value="CELLULOSE SYNTHASE CATALYTIC SUBUNIT A [UDP-FORMING]"/>
    <property type="match status" value="1"/>
</dbReference>
<keyword evidence="5" id="KW-0328">Glycosyltransferase</keyword>
<evidence type="ECO:0000256" key="7">
    <source>
        <dbReference type="ARBA" id="ARBA00022692"/>
    </source>
</evidence>
<dbReference type="GO" id="GO:0006071">
    <property type="term" value="P:glycerol metabolic process"/>
    <property type="evidence" value="ECO:0007669"/>
    <property type="project" value="UniProtKB-KW"/>
</dbReference>
<evidence type="ECO:0000256" key="11">
    <source>
        <dbReference type="ARBA" id="ARBA00023098"/>
    </source>
</evidence>
<dbReference type="AlphaFoldDB" id="A0A832H2Z5"/>
<evidence type="ECO:0000256" key="3">
    <source>
        <dbReference type="ARBA" id="ARBA00006739"/>
    </source>
</evidence>
<feature type="domain" description="Glycosyltransferase 2-like" evidence="19">
    <location>
        <begin position="111"/>
        <end position="279"/>
    </location>
</feature>
<dbReference type="GO" id="GO:0046467">
    <property type="term" value="P:membrane lipid biosynthetic process"/>
    <property type="evidence" value="ECO:0007669"/>
    <property type="project" value="UniProtKB-ARBA"/>
</dbReference>
<dbReference type="FunFam" id="3.90.550.10:FF:000164">
    <property type="entry name" value="Beta-(1-3)-glucosyl transferase"/>
    <property type="match status" value="1"/>
</dbReference>
<feature type="transmembrane region" description="Helical" evidence="18">
    <location>
        <begin position="49"/>
        <end position="66"/>
    </location>
</feature>
<dbReference type="SUPFAM" id="SSF53448">
    <property type="entry name" value="Nucleotide-diphospho-sugar transferases"/>
    <property type="match status" value="1"/>
</dbReference>
<comment type="catalytic activity">
    <reaction evidence="14">
        <text>a 1,2-diacyl-sn-glycerol + UDP-alpha-D-glucose = a 1,2-diacyl-3-O-(beta-D-glucopyranosyl)-sn-glycerol + UDP + H(+)</text>
        <dbReference type="Rhea" id="RHEA:17285"/>
        <dbReference type="ChEBI" id="CHEBI:15378"/>
        <dbReference type="ChEBI" id="CHEBI:17815"/>
        <dbReference type="ChEBI" id="CHEBI:58223"/>
        <dbReference type="ChEBI" id="CHEBI:58885"/>
        <dbReference type="ChEBI" id="CHEBI:75799"/>
        <dbReference type="EC" id="2.4.1.336"/>
    </reaction>
</comment>
<dbReference type="CDD" id="cd06423">
    <property type="entry name" value="CESA_like"/>
    <property type="match status" value="1"/>
</dbReference>
<evidence type="ECO:0000256" key="6">
    <source>
        <dbReference type="ARBA" id="ARBA00022679"/>
    </source>
</evidence>
<evidence type="ECO:0000259" key="19">
    <source>
        <dbReference type="Pfam" id="PF00535"/>
    </source>
</evidence>